<evidence type="ECO:0000313" key="4">
    <source>
        <dbReference type="EMBL" id="OGG70991.1"/>
    </source>
</evidence>
<dbReference type="SUPFAM" id="SSF56801">
    <property type="entry name" value="Acetyl-CoA synthetase-like"/>
    <property type="match status" value="1"/>
</dbReference>
<dbReference type="PROSITE" id="PS00455">
    <property type="entry name" value="AMP_BINDING"/>
    <property type="match status" value="1"/>
</dbReference>
<dbReference type="PANTHER" id="PTHR43201">
    <property type="entry name" value="ACYL-COA SYNTHETASE"/>
    <property type="match status" value="1"/>
</dbReference>
<dbReference type="InterPro" id="IPR045851">
    <property type="entry name" value="AMP-bd_C_sf"/>
</dbReference>
<keyword evidence="2" id="KW-0436">Ligase</keyword>
<dbReference type="PANTHER" id="PTHR43201:SF5">
    <property type="entry name" value="MEDIUM-CHAIN ACYL-COA LIGASE ACSF2, MITOCHONDRIAL"/>
    <property type="match status" value="1"/>
</dbReference>
<dbReference type="InterPro" id="IPR042099">
    <property type="entry name" value="ANL_N_sf"/>
</dbReference>
<dbReference type="Pfam" id="PF00501">
    <property type="entry name" value="AMP-binding"/>
    <property type="match status" value="1"/>
</dbReference>
<protein>
    <recommendedName>
        <fullName evidence="3">AMP-dependent synthetase/ligase domain-containing protein</fullName>
    </recommendedName>
</protein>
<dbReference type="EMBL" id="MFLP01000017">
    <property type="protein sequence ID" value="OGG70991.1"/>
    <property type="molecule type" value="Genomic_DNA"/>
</dbReference>
<evidence type="ECO:0000256" key="2">
    <source>
        <dbReference type="ARBA" id="ARBA00022598"/>
    </source>
</evidence>
<dbReference type="Gene3D" id="3.40.630.30">
    <property type="match status" value="1"/>
</dbReference>
<feature type="domain" description="AMP-dependent synthetase/ligase" evidence="3">
    <location>
        <begin position="36"/>
        <end position="379"/>
    </location>
</feature>
<evidence type="ECO:0000259" key="3">
    <source>
        <dbReference type="Pfam" id="PF00501"/>
    </source>
</evidence>
<name>A0A1F6EBK3_9BACT</name>
<dbReference type="Gene3D" id="3.40.50.12780">
    <property type="entry name" value="N-terminal domain of ligase-like"/>
    <property type="match status" value="1"/>
</dbReference>
<sequence>MVTITPVKSLHEHIAYLSKISPTRPALLTCDGEGMVVEEITYEELSQKVGSASAYFQALGLKKGDRIALAFKNSAELLILSWAAWSVGIVTVPLDTKRDTAELYEYKIKLNNAKLLVVQEGILKEGEGRKIDGVETREFSGFENASNNSVVESELPAQEGLSHTALVLFTSGTTSYPKGAKLTLENLIVNAQGIREWLNITDEDRFLVNLPLHHINSTTFCLSMILAGGSVAIPPSYSNSHFWQQTARTRSTLTSIVQSIVFDQLSRIDEYAAIKDMLKLNRIQIGSAPVVAQTAQEFIKKFRIPLYQGYGQTETALRVTGVPMNLSKSLYEQLVEENSIGAPMSWANVEITDEEGNILGENQEGELVVKGPAVMEGYLGNEPAFRNGYFLTGDIGIYRMIDGKRYFFLKGRKKEMIIKGGINISPVAVENHLKKISDDIGQVYVIGFPDERYGEEVAAVICWRKDVDEESAKRRLKFKLISGTPFLSSYETPKYMCSIDQEDLPTTSTGKVQRTVLKSKTPVEKFESVHTLLQTSSYKFSILDPQSPYFSASHALYNHCWQPLAVEIKKYKEDMNKQFILLAIDSNDKVAGQIAFIRTDLGSEELLHTAYDSLFGPNVSNPAGKAFVCVSICSSDYEPKPVLAVAQIPDNDVVRKYLAEEGDPVLKFHQKPKGGLPKGAELIDVIPNGRPEDMSSLGYNMLLKYPSLLENVGITDGAPVSNQLIEAVLLIAKDMGMKDVYAYSRPGSLASYVSSLA</sequence>
<accession>A0A1F6EBK3</accession>
<comment type="caution">
    <text evidence="4">The sequence shown here is derived from an EMBL/GenBank/DDBJ whole genome shotgun (WGS) entry which is preliminary data.</text>
</comment>
<evidence type="ECO:0000256" key="1">
    <source>
        <dbReference type="ARBA" id="ARBA00006432"/>
    </source>
</evidence>
<dbReference type="Gene3D" id="3.30.300.30">
    <property type="match status" value="1"/>
</dbReference>
<dbReference type="InterPro" id="IPR000873">
    <property type="entry name" value="AMP-dep_synth/lig_dom"/>
</dbReference>
<reference evidence="4 5" key="1">
    <citation type="journal article" date="2016" name="Nat. Commun.">
        <title>Thousands of microbial genomes shed light on interconnected biogeochemical processes in an aquifer system.</title>
        <authorList>
            <person name="Anantharaman K."/>
            <person name="Brown C.T."/>
            <person name="Hug L.A."/>
            <person name="Sharon I."/>
            <person name="Castelle C.J."/>
            <person name="Probst A.J."/>
            <person name="Thomas B.C."/>
            <person name="Singh A."/>
            <person name="Wilkins M.J."/>
            <person name="Karaoz U."/>
            <person name="Brodie E.L."/>
            <person name="Williams K.H."/>
            <person name="Hubbard S.S."/>
            <person name="Banfield J.F."/>
        </authorList>
    </citation>
    <scope>NUCLEOTIDE SEQUENCE [LARGE SCALE GENOMIC DNA]</scope>
</reference>
<organism evidence="4 5">
    <name type="scientific">Candidatus Kaiserbacteria bacterium RIFCSPHIGHO2_12_FULL_53_13</name>
    <dbReference type="NCBI Taxonomy" id="1798502"/>
    <lineage>
        <taxon>Bacteria</taxon>
        <taxon>Candidatus Kaiseribacteriota</taxon>
    </lineage>
</organism>
<dbReference type="InterPro" id="IPR020845">
    <property type="entry name" value="AMP-binding_CS"/>
</dbReference>
<evidence type="ECO:0000313" key="5">
    <source>
        <dbReference type="Proteomes" id="UP000176689"/>
    </source>
</evidence>
<dbReference type="Proteomes" id="UP000176689">
    <property type="component" value="Unassembled WGS sequence"/>
</dbReference>
<dbReference type="AlphaFoldDB" id="A0A1F6EBK3"/>
<dbReference type="GO" id="GO:0031956">
    <property type="term" value="F:medium-chain fatty acid-CoA ligase activity"/>
    <property type="evidence" value="ECO:0007669"/>
    <property type="project" value="TreeGrafter"/>
</dbReference>
<gene>
    <name evidence="4" type="ORF">A3F27_01810</name>
</gene>
<comment type="similarity">
    <text evidence="1">Belongs to the ATP-dependent AMP-binding enzyme family.</text>
</comment>
<proteinExistence type="inferred from homology"/>
<dbReference type="GO" id="GO:0006631">
    <property type="term" value="P:fatty acid metabolic process"/>
    <property type="evidence" value="ECO:0007669"/>
    <property type="project" value="TreeGrafter"/>
</dbReference>